<dbReference type="AlphaFoldDB" id="A0A0E9WRZ1"/>
<evidence type="ECO:0000256" key="1">
    <source>
        <dbReference type="SAM" id="SignalP"/>
    </source>
</evidence>
<reference evidence="2" key="1">
    <citation type="submission" date="2014-11" db="EMBL/GenBank/DDBJ databases">
        <authorList>
            <person name="Amaro Gonzalez C."/>
        </authorList>
    </citation>
    <scope>NUCLEOTIDE SEQUENCE</scope>
</reference>
<keyword evidence="1" id="KW-0732">Signal</keyword>
<dbReference type="EMBL" id="GBXM01016287">
    <property type="protein sequence ID" value="JAH92290.1"/>
    <property type="molecule type" value="Transcribed_RNA"/>
</dbReference>
<protein>
    <submittedName>
        <fullName evidence="2">Uncharacterized protein</fullName>
    </submittedName>
</protein>
<organism evidence="2">
    <name type="scientific">Anguilla anguilla</name>
    <name type="common">European freshwater eel</name>
    <name type="synonym">Muraena anguilla</name>
    <dbReference type="NCBI Taxonomy" id="7936"/>
    <lineage>
        <taxon>Eukaryota</taxon>
        <taxon>Metazoa</taxon>
        <taxon>Chordata</taxon>
        <taxon>Craniata</taxon>
        <taxon>Vertebrata</taxon>
        <taxon>Euteleostomi</taxon>
        <taxon>Actinopterygii</taxon>
        <taxon>Neopterygii</taxon>
        <taxon>Teleostei</taxon>
        <taxon>Anguilliformes</taxon>
        <taxon>Anguillidae</taxon>
        <taxon>Anguilla</taxon>
    </lineage>
</organism>
<feature type="signal peptide" evidence="1">
    <location>
        <begin position="1"/>
        <end position="18"/>
    </location>
</feature>
<reference evidence="2" key="2">
    <citation type="journal article" date="2015" name="Fish Shellfish Immunol.">
        <title>Early steps in the European eel (Anguilla anguilla)-Vibrio vulnificus interaction in the gills: Role of the RtxA13 toxin.</title>
        <authorList>
            <person name="Callol A."/>
            <person name="Pajuelo D."/>
            <person name="Ebbesson L."/>
            <person name="Teles M."/>
            <person name="MacKenzie S."/>
            <person name="Amaro C."/>
        </authorList>
    </citation>
    <scope>NUCLEOTIDE SEQUENCE</scope>
</reference>
<proteinExistence type="predicted"/>
<accession>A0A0E9WRZ1</accession>
<evidence type="ECO:0000313" key="2">
    <source>
        <dbReference type="EMBL" id="JAH92290.1"/>
    </source>
</evidence>
<feature type="chain" id="PRO_5002434737" evidence="1">
    <location>
        <begin position="19"/>
        <end position="65"/>
    </location>
</feature>
<name>A0A0E9WRZ1_ANGAN</name>
<sequence>MGCWLPALLSASLVLGSALLRDCLPLLPSLENPSCKFGGGFLVDAVSSLRGKYSAEETSVVCYRP</sequence>